<proteinExistence type="predicted"/>
<reference evidence="3 4" key="1">
    <citation type="submission" date="2018-07" db="EMBL/GenBank/DDBJ databases">
        <title>Genomic Encyclopedia of Type Strains, Phase IV (KMG-IV): sequencing the most valuable type-strain genomes for metagenomic binning, comparative biology and taxonomic classification.</title>
        <authorList>
            <person name="Goeker M."/>
        </authorList>
    </citation>
    <scope>NUCLEOTIDE SEQUENCE [LARGE SCALE GENOMIC DNA]</scope>
    <source>
        <strain evidence="3 4">DSM 27696</strain>
    </source>
</reference>
<evidence type="ECO:0000313" key="3">
    <source>
        <dbReference type="EMBL" id="RCW74714.1"/>
    </source>
</evidence>
<keyword evidence="1" id="KW-1133">Transmembrane helix</keyword>
<dbReference type="AlphaFoldDB" id="A0A368Y952"/>
<protein>
    <submittedName>
        <fullName evidence="3">LPXTG-motif cell wall-anchored protein</fullName>
    </submittedName>
</protein>
<evidence type="ECO:0000256" key="1">
    <source>
        <dbReference type="SAM" id="Phobius"/>
    </source>
</evidence>
<dbReference type="OrthoDB" id="2566057at2"/>
<comment type="caution">
    <text evidence="3">The sequence shown here is derived from an EMBL/GenBank/DDBJ whole genome shotgun (WGS) entry which is preliminary data.</text>
</comment>
<name>A0A368Y952_9BACI</name>
<keyword evidence="1" id="KW-0472">Membrane</keyword>
<accession>A0A368Y952</accession>
<feature type="transmembrane region" description="Helical" evidence="1">
    <location>
        <begin position="195"/>
        <end position="216"/>
    </location>
</feature>
<gene>
    <name evidence="3" type="ORF">DFR57_10310</name>
</gene>
<feature type="signal peptide" evidence="2">
    <location>
        <begin position="1"/>
        <end position="27"/>
    </location>
</feature>
<keyword evidence="4" id="KW-1185">Reference proteome</keyword>
<sequence length="229" mass="26014">MKKILFYIFLLAGIVFFIMAPVADAEAATDSNIIDIPDSSDATILFDIDNMKPGDWATRELIVNNTHDKEMLYNMEIIFIDGSKKLFEQLKFNLTDQSNTIFNGKLIDFPNRKDTPIEANSKQNLKLKLDFPEELGNEYQGLAVEFEVRFTMKDKLTVTSLSNDSPLSFQPIEQDISVPLKETVTAELPNTATTMFTLLLFGIAFLMLGLVVFLIYRKTNPELLQLIKK</sequence>
<dbReference type="Proteomes" id="UP000252585">
    <property type="component" value="Unassembled WGS sequence"/>
</dbReference>
<keyword evidence="1" id="KW-0812">Transmembrane</keyword>
<feature type="chain" id="PRO_5016777635" evidence="2">
    <location>
        <begin position="28"/>
        <end position="229"/>
    </location>
</feature>
<evidence type="ECO:0000256" key="2">
    <source>
        <dbReference type="SAM" id="SignalP"/>
    </source>
</evidence>
<organism evidence="3 4">
    <name type="scientific">Saliterribacillus persicus</name>
    <dbReference type="NCBI Taxonomy" id="930114"/>
    <lineage>
        <taxon>Bacteria</taxon>
        <taxon>Bacillati</taxon>
        <taxon>Bacillota</taxon>
        <taxon>Bacilli</taxon>
        <taxon>Bacillales</taxon>
        <taxon>Bacillaceae</taxon>
        <taxon>Saliterribacillus</taxon>
    </lineage>
</organism>
<dbReference type="EMBL" id="QPJJ01000003">
    <property type="protein sequence ID" value="RCW74714.1"/>
    <property type="molecule type" value="Genomic_DNA"/>
</dbReference>
<dbReference type="RefSeq" id="WP_114351837.1">
    <property type="nucleotide sequence ID" value="NZ_QPJJ01000003.1"/>
</dbReference>
<dbReference type="NCBIfam" id="TIGR01167">
    <property type="entry name" value="LPXTG_anchor"/>
    <property type="match status" value="1"/>
</dbReference>
<evidence type="ECO:0000313" key="4">
    <source>
        <dbReference type="Proteomes" id="UP000252585"/>
    </source>
</evidence>
<keyword evidence="2" id="KW-0732">Signal</keyword>